<sequence>MEPQMPAVSKDIELIEQVSKATKITSEMQESRTASDSGAEPEATGVESQQVEEASHKCKRMAETSMSVEHTEVSTSKIIQEYAAETSLEAEDNLTKLHDLTQEPHVMDSVVKIAQKDGPIDIQIVRDITDQDVQELNEGSVAMINKENPVEVDSNENIEIKCSADSIQKAPVLETLGKEMEEQQPGRTCEGVSKAKGLDCIEKKTIAHEINELLEKSSSAVIETVSESKIHHSSAGDTAQTDKNQEGQMQIDFRPILPRNKCSDTETAERDLPANFAGQYGTDDKELEGTPPPAKDKHVVLEADRTENVNPENSIGNKDTSEIEHGDSAERSQGEGETLKPSDFEQDAANCGHDEMTKSRENSESREIDKQSLAHLLQVSIKETSKMADHSSIGKELTTHREELHAEKTDETEHEGTKTDEEKDDEEESSEQQRADACSEAPVMVDVRDADAKVAHKKSHNILSGVGSKMKHSIAKVKKAITGKSSHSHPKPPSPK</sequence>
<organism evidence="2">
    <name type="scientific">Sesamum angustifolium</name>
    <dbReference type="NCBI Taxonomy" id="2727405"/>
    <lineage>
        <taxon>Eukaryota</taxon>
        <taxon>Viridiplantae</taxon>
        <taxon>Streptophyta</taxon>
        <taxon>Embryophyta</taxon>
        <taxon>Tracheophyta</taxon>
        <taxon>Spermatophyta</taxon>
        <taxon>Magnoliopsida</taxon>
        <taxon>eudicotyledons</taxon>
        <taxon>Gunneridae</taxon>
        <taxon>Pentapetalae</taxon>
        <taxon>asterids</taxon>
        <taxon>lamiids</taxon>
        <taxon>Lamiales</taxon>
        <taxon>Pedaliaceae</taxon>
        <taxon>Sesamum</taxon>
    </lineage>
</organism>
<feature type="region of interest" description="Disordered" evidence="1">
    <location>
        <begin position="224"/>
        <end position="496"/>
    </location>
</feature>
<proteinExistence type="predicted"/>
<feature type="compositionally biased region" description="Polar residues" evidence="1">
    <location>
        <begin position="308"/>
        <end position="318"/>
    </location>
</feature>
<dbReference type="EMBL" id="JACGWK010000007">
    <property type="protein sequence ID" value="KAL0344032.1"/>
    <property type="molecule type" value="Genomic_DNA"/>
</dbReference>
<dbReference type="PROSITE" id="PS00163">
    <property type="entry name" value="FUMARATE_LYASES"/>
    <property type="match status" value="1"/>
</dbReference>
<gene>
    <name evidence="2" type="ORF">Sangu_1290600</name>
</gene>
<feature type="compositionally biased region" description="Basic and acidic residues" evidence="1">
    <location>
        <begin position="319"/>
        <end position="343"/>
    </location>
</feature>
<comment type="caution">
    <text evidence="2">The sequence shown here is derived from an EMBL/GenBank/DDBJ whole genome shotgun (WGS) entry which is preliminary data.</text>
</comment>
<feature type="compositionally biased region" description="Basic and acidic residues" evidence="1">
    <location>
        <begin position="261"/>
        <end position="272"/>
    </location>
</feature>
<feature type="compositionally biased region" description="Basic residues" evidence="1">
    <location>
        <begin position="469"/>
        <end position="490"/>
    </location>
</feature>
<reference evidence="2" key="2">
    <citation type="journal article" date="2024" name="Plant">
        <title>Genomic evolution and insights into agronomic trait innovations of Sesamum species.</title>
        <authorList>
            <person name="Miao H."/>
            <person name="Wang L."/>
            <person name="Qu L."/>
            <person name="Liu H."/>
            <person name="Sun Y."/>
            <person name="Le M."/>
            <person name="Wang Q."/>
            <person name="Wei S."/>
            <person name="Zheng Y."/>
            <person name="Lin W."/>
            <person name="Duan Y."/>
            <person name="Cao H."/>
            <person name="Xiong S."/>
            <person name="Wang X."/>
            <person name="Wei L."/>
            <person name="Li C."/>
            <person name="Ma Q."/>
            <person name="Ju M."/>
            <person name="Zhao R."/>
            <person name="Li G."/>
            <person name="Mu C."/>
            <person name="Tian Q."/>
            <person name="Mei H."/>
            <person name="Zhang T."/>
            <person name="Gao T."/>
            <person name="Zhang H."/>
        </authorList>
    </citation>
    <scope>NUCLEOTIDE SEQUENCE</scope>
    <source>
        <strain evidence="2">G01</strain>
    </source>
</reference>
<feature type="region of interest" description="Disordered" evidence="1">
    <location>
        <begin position="19"/>
        <end position="57"/>
    </location>
</feature>
<feature type="compositionally biased region" description="Basic and acidic residues" evidence="1">
    <location>
        <begin position="383"/>
        <end position="421"/>
    </location>
</feature>
<feature type="compositionally biased region" description="Basic and acidic residues" evidence="1">
    <location>
        <begin position="282"/>
        <end position="307"/>
    </location>
</feature>
<dbReference type="AlphaFoldDB" id="A0AAW2NKR8"/>
<dbReference type="PANTHER" id="PTHR35511">
    <property type="entry name" value="A-KINASE ANCHOR-LIKE PROTEIN"/>
    <property type="match status" value="1"/>
</dbReference>
<evidence type="ECO:0000313" key="2">
    <source>
        <dbReference type="EMBL" id="KAL0344032.1"/>
    </source>
</evidence>
<dbReference type="InterPro" id="IPR020557">
    <property type="entry name" value="Fumarate_lyase_CS"/>
</dbReference>
<reference evidence="2" key="1">
    <citation type="submission" date="2020-06" db="EMBL/GenBank/DDBJ databases">
        <authorList>
            <person name="Li T."/>
            <person name="Hu X."/>
            <person name="Zhang T."/>
            <person name="Song X."/>
            <person name="Zhang H."/>
            <person name="Dai N."/>
            <person name="Sheng W."/>
            <person name="Hou X."/>
            <person name="Wei L."/>
        </authorList>
    </citation>
    <scope>NUCLEOTIDE SEQUENCE</scope>
    <source>
        <strain evidence="2">G01</strain>
        <tissue evidence="2">Leaf</tissue>
    </source>
</reference>
<feature type="compositionally biased region" description="Polar residues" evidence="1">
    <location>
        <begin position="19"/>
        <end position="36"/>
    </location>
</feature>
<accession>A0AAW2NKR8</accession>
<dbReference type="PANTHER" id="PTHR35511:SF2">
    <property type="entry name" value="A-KINASE ANCHOR-LIKE PROTEIN"/>
    <property type="match status" value="1"/>
</dbReference>
<feature type="compositionally biased region" description="Basic and acidic residues" evidence="1">
    <location>
        <begin position="352"/>
        <end position="372"/>
    </location>
</feature>
<protein>
    <submittedName>
        <fullName evidence="2">Uncharacterized protein</fullName>
    </submittedName>
</protein>
<dbReference type="GO" id="GO:0003824">
    <property type="term" value="F:catalytic activity"/>
    <property type="evidence" value="ECO:0007669"/>
    <property type="project" value="InterPro"/>
</dbReference>
<evidence type="ECO:0000256" key="1">
    <source>
        <dbReference type="SAM" id="MobiDB-lite"/>
    </source>
</evidence>
<feature type="compositionally biased region" description="Polar residues" evidence="1">
    <location>
        <begin position="235"/>
        <end position="248"/>
    </location>
</feature>
<name>A0AAW2NKR8_9LAMI</name>